<gene>
    <name evidence="16" type="ORF">C427_0656</name>
</gene>
<dbReference type="InterPro" id="IPR012910">
    <property type="entry name" value="Plug_dom"/>
</dbReference>
<keyword evidence="16" id="KW-0675">Receptor</keyword>
<keyword evidence="11" id="KW-0998">Cell outer membrane</keyword>
<feature type="signal peptide" evidence="13">
    <location>
        <begin position="1"/>
        <end position="25"/>
    </location>
</feature>
<dbReference type="PATRIC" id="fig|1129794.4.peg.650"/>
<keyword evidence="2" id="KW-0813">Transport</keyword>
<dbReference type="KEGG" id="gps:C427_0656"/>
<evidence type="ECO:0000256" key="4">
    <source>
        <dbReference type="ARBA" id="ARBA00022496"/>
    </source>
</evidence>
<evidence type="ECO:0000256" key="7">
    <source>
        <dbReference type="ARBA" id="ARBA00023004"/>
    </source>
</evidence>
<dbReference type="SUPFAM" id="SSF56935">
    <property type="entry name" value="Porins"/>
    <property type="match status" value="1"/>
</dbReference>
<evidence type="ECO:0000256" key="13">
    <source>
        <dbReference type="SAM" id="SignalP"/>
    </source>
</evidence>
<dbReference type="Proteomes" id="UP000011864">
    <property type="component" value="Chromosome"/>
</dbReference>
<feature type="domain" description="TonB-dependent receptor-like beta-barrel" evidence="14">
    <location>
        <begin position="296"/>
        <end position="721"/>
    </location>
</feature>
<evidence type="ECO:0000256" key="12">
    <source>
        <dbReference type="RuleBase" id="RU003357"/>
    </source>
</evidence>
<dbReference type="eggNOG" id="COG4206">
    <property type="taxonomic scope" value="Bacteria"/>
</dbReference>
<evidence type="ECO:0000256" key="2">
    <source>
        <dbReference type="ARBA" id="ARBA00022448"/>
    </source>
</evidence>
<dbReference type="GO" id="GO:0015344">
    <property type="term" value="F:siderophore uptake transmembrane transporter activity"/>
    <property type="evidence" value="ECO:0007669"/>
    <property type="project" value="TreeGrafter"/>
</dbReference>
<dbReference type="PANTHER" id="PTHR32552">
    <property type="entry name" value="FERRICHROME IRON RECEPTOR-RELATED"/>
    <property type="match status" value="1"/>
</dbReference>
<evidence type="ECO:0000256" key="3">
    <source>
        <dbReference type="ARBA" id="ARBA00022452"/>
    </source>
</evidence>
<dbReference type="Gene3D" id="2.40.170.20">
    <property type="entry name" value="TonB-dependent receptor, beta-barrel domain"/>
    <property type="match status" value="1"/>
</dbReference>
<feature type="chain" id="PRO_5003898853" evidence="13">
    <location>
        <begin position="26"/>
        <end position="756"/>
    </location>
</feature>
<keyword evidence="6 13" id="KW-0732">Signal</keyword>
<evidence type="ECO:0000256" key="10">
    <source>
        <dbReference type="ARBA" id="ARBA00023136"/>
    </source>
</evidence>
<dbReference type="InterPro" id="IPR000531">
    <property type="entry name" value="Beta-barrel_TonB"/>
</dbReference>
<proteinExistence type="inferred from homology"/>
<protein>
    <submittedName>
        <fullName evidence="16">TonB-dependent receptor, plug</fullName>
    </submittedName>
</protein>
<keyword evidence="3" id="KW-1134">Transmembrane beta strand</keyword>
<keyword evidence="17" id="KW-1185">Reference proteome</keyword>
<dbReference type="eggNOG" id="COG1629">
    <property type="taxonomic scope" value="Bacteria"/>
</dbReference>
<evidence type="ECO:0000313" key="16">
    <source>
        <dbReference type="EMBL" id="AGH42766.1"/>
    </source>
</evidence>
<comment type="similarity">
    <text evidence="12">Belongs to the TonB-dependent receptor family.</text>
</comment>
<evidence type="ECO:0000256" key="8">
    <source>
        <dbReference type="ARBA" id="ARBA00023065"/>
    </source>
</evidence>
<dbReference type="Pfam" id="PF07715">
    <property type="entry name" value="Plug"/>
    <property type="match status" value="1"/>
</dbReference>
<evidence type="ECO:0000256" key="5">
    <source>
        <dbReference type="ARBA" id="ARBA00022692"/>
    </source>
</evidence>
<evidence type="ECO:0000256" key="1">
    <source>
        <dbReference type="ARBA" id="ARBA00004571"/>
    </source>
</evidence>
<evidence type="ECO:0000259" key="14">
    <source>
        <dbReference type="Pfam" id="PF00593"/>
    </source>
</evidence>
<dbReference type="GO" id="GO:0009279">
    <property type="term" value="C:cell outer membrane"/>
    <property type="evidence" value="ECO:0007669"/>
    <property type="project" value="UniProtKB-SubCell"/>
</dbReference>
<dbReference type="HOGENOM" id="CLU_012070_0_0_6"/>
<dbReference type="InterPro" id="IPR037066">
    <property type="entry name" value="Plug_dom_sf"/>
</dbReference>
<evidence type="ECO:0000259" key="15">
    <source>
        <dbReference type="Pfam" id="PF07715"/>
    </source>
</evidence>
<keyword evidence="10 12" id="KW-0472">Membrane</keyword>
<dbReference type="PANTHER" id="PTHR32552:SF89">
    <property type="entry name" value="CATECHOLATE SIDEROPHORE RECEPTOR FIU"/>
    <property type="match status" value="1"/>
</dbReference>
<evidence type="ECO:0000256" key="9">
    <source>
        <dbReference type="ARBA" id="ARBA00023077"/>
    </source>
</evidence>
<dbReference type="InterPro" id="IPR039426">
    <property type="entry name" value="TonB-dep_rcpt-like"/>
</dbReference>
<keyword evidence="5" id="KW-0812">Transmembrane</keyword>
<dbReference type="InterPro" id="IPR036942">
    <property type="entry name" value="Beta-barrel_TonB_sf"/>
</dbReference>
<keyword evidence="9 12" id="KW-0798">TonB box</keyword>
<keyword evidence="7" id="KW-0408">Iron</keyword>
<sequence>MKTKTFHKKLLPLSIAFIIASPVIAQEEASDESNNTGFIEQIIVTGTASGTAIRKVDASYASTSLSAADILKLAPKSTAELFRAVPGVWAESSGGVSGANVFVRGFPGGGDAPFLTVQLQGVGIYTPPSVSFLENSTLFRVDETIQFMDALRGGPASVLSNGQPGLTTNFLLKEGSEITEGTFKYTTSDYGLQRIDAVLSGALDEDFYYMIGGYVQQSSGVRDAGFTSEKGNQFTINLTKELDNGKINLYTRITDDHGTWYTPSPLIDGVDNSFVHLGTLNRQATINYGPEDDSTSEAVDFGEGRGWDGSVSGGSINLELGDGWTFVDRFSFTKGEADTLGLVTNGDPVALSSVADSGDSATGSVTGNVYSGSTAVQQLGRWVVRKDIESFTNDLALTKTTDTLKASVGLFSSSYSSNDWWALGNHAYHVVQSGGEALAGIECNISVAGCGWNYDINSTGDGKTTALYAALDYKFSDDLSADIGIRNENHEIEYSVDEGLDGVITKAVQYDESDVAYTLGVNWQFEKDSGVFTRYSEGSKMPYFDDFRDNFGSYSNGNDLISDVTQFELGYKLATSNYNVYATGFYNEVESSQTPIPGGVSNLFATEAMGIEFDAAYYADNGLAISLNATIQDSEIVDSADATIIGNEAQRQPGFQLRVTPSYDFEMEHFYATLYGTLSIIDDRFADPGNTVVLDGYESLDLGLTVANDSGLNMNIAIQNLTDEDALTEGDPRNPTAPNGRFILPRTITFSVGYSF</sequence>
<dbReference type="Pfam" id="PF00593">
    <property type="entry name" value="TonB_dep_Rec_b-barrel"/>
    <property type="match status" value="1"/>
</dbReference>
<evidence type="ECO:0000256" key="6">
    <source>
        <dbReference type="ARBA" id="ARBA00022729"/>
    </source>
</evidence>
<reference evidence="16 17" key="1">
    <citation type="journal article" date="2013" name="Genome Announc.">
        <title>Complete Genome Sequence of Glaciecola psychrophila Strain 170T.</title>
        <authorList>
            <person name="Yin J."/>
            <person name="Chen J."/>
            <person name="Liu G."/>
            <person name="Yu Y."/>
            <person name="Song L."/>
            <person name="Wang X."/>
            <person name="Qu X."/>
        </authorList>
    </citation>
    <scope>NUCLEOTIDE SEQUENCE [LARGE SCALE GENOMIC DNA]</scope>
    <source>
        <strain evidence="16 17">170</strain>
    </source>
</reference>
<evidence type="ECO:0000256" key="11">
    <source>
        <dbReference type="ARBA" id="ARBA00023237"/>
    </source>
</evidence>
<dbReference type="OrthoDB" id="7386960at2"/>
<dbReference type="EMBL" id="CP003837">
    <property type="protein sequence ID" value="AGH42766.1"/>
    <property type="molecule type" value="Genomic_DNA"/>
</dbReference>
<dbReference type="RefSeq" id="WP_007636227.1">
    <property type="nucleotide sequence ID" value="NC_020514.1"/>
</dbReference>
<feature type="domain" description="TonB-dependent receptor plug" evidence="15">
    <location>
        <begin position="55"/>
        <end position="160"/>
    </location>
</feature>
<dbReference type="STRING" id="1129794.C427_0656"/>
<dbReference type="Gene3D" id="2.170.130.10">
    <property type="entry name" value="TonB-dependent receptor, plug domain"/>
    <property type="match status" value="1"/>
</dbReference>
<organism evidence="16 17">
    <name type="scientific">Paraglaciecola psychrophila 170</name>
    <dbReference type="NCBI Taxonomy" id="1129794"/>
    <lineage>
        <taxon>Bacteria</taxon>
        <taxon>Pseudomonadati</taxon>
        <taxon>Pseudomonadota</taxon>
        <taxon>Gammaproteobacteria</taxon>
        <taxon>Alteromonadales</taxon>
        <taxon>Alteromonadaceae</taxon>
        <taxon>Paraglaciecola</taxon>
    </lineage>
</organism>
<dbReference type="AlphaFoldDB" id="K7A2Q6"/>
<comment type="subcellular location">
    <subcellularLocation>
        <location evidence="1">Cell outer membrane</location>
        <topology evidence="1">Multi-pass membrane protein</topology>
    </subcellularLocation>
</comment>
<keyword evidence="8" id="KW-0406">Ion transport</keyword>
<evidence type="ECO:0000313" key="17">
    <source>
        <dbReference type="Proteomes" id="UP000011864"/>
    </source>
</evidence>
<accession>K7A2Q6</accession>
<name>K7A2Q6_9ALTE</name>
<keyword evidence="4" id="KW-0410">Iron transport</keyword>